<proteinExistence type="predicted"/>
<evidence type="ECO:0000313" key="2">
    <source>
        <dbReference type="EMBL" id="TCU60010.1"/>
    </source>
</evidence>
<comment type="caution">
    <text evidence="2">The sequence shown here is derived from an EMBL/GenBank/DDBJ whole genome shotgun (WGS) entry which is preliminary data.</text>
</comment>
<feature type="region of interest" description="Disordered" evidence="1">
    <location>
        <begin position="95"/>
        <end position="115"/>
    </location>
</feature>
<reference evidence="2 3" key="1">
    <citation type="submission" date="2019-03" db="EMBL/GenBank/DDBJ databases">
        <title>Genomic Encyclopedia of Type Strains, Phase IV (KMG-IV): sequencing the most valuable type-strain genomes for metagenomic binning, comparative biology and taxonomic classification.</title>
        <authorList>
            <person name="Goeker M."/>
        </authorList>
    </citation>
    <scope>NUCLEOTIDE SEQUENCE [LARGE SCALE GENOMIC DNA]</scope>
    <source>
        <strain evidence="2 3">DSM 29481</strain>
    </source>
</reference>
<dbReference type="EMBL" id="SMBP01000009">
    <property type="protein sequence ID" value="TCU60010.1"/>
    <property type="molecule type" value="Genomic_DNA"/>
</dbReference>
<dbReference type="GO" id="GO:0005198">
    <property type="term" value="F:structural molecule activity"/>
    <property type="evidence" value="ECO:0007669"/>
    <property type="project" value="InterPro"/>
</dbReference>
<name>A0A4R3TEM7_9FIRM</name>
<evidence type="ECO:0000256" key="1">
    <source>
        <dbReference type="SAM" id="MobiDB-lite"/>
    </source>
</evidence>
<gene>
    <name evidence="2" type="ORF">EDD61_10947</name>
</gene>
<organism evidence="2 3">
    <name type="scientific">Longicatena caecimuris</name>
    <dbReference type="NCBI Taxonomy" id="1796635"/>
    <lineage>
        <taxon>Bacteria</taxon>
        <taxon>Bacillati</taxon>
        <taxon>Bacillota</taxon>
        <taxon>Erysipelotrichia</taxon>
        <taxon>Erysipelotrichales</taxon>
        <taxon>Erysipelotrichaceae</taxon>
        <taxon>Longicatena</taxon>
    </lineage>
</organism>
<dbReference type="Pfam" id="PF06152">
    <property type="entry name" value="Phage_min_cap2"/>
    <property type="match status" value="1"/>
</dbReference>
<dbReference type="Proteomes" id="UP000295773">
    <property type="component" value="Unassembled WGS sequence"/>
</dbReference>
<dbReference type="RefSeq" id="WP_132224699.1">
    <property type="nucleotide sequence ID" value="NZ_JANKBG010000009.1"/>
</dbReference>
<sequence length="594" mass="68978">MSKKEKDPYSLREIYKEMELELIASLRRNFLKHKMEEHAAGFSWEMWQKAKLRSIHQYQMENSNIIYIFKARIKQAIEDVLNHFYDRGYKSTLNIPKEGKNTAAPNQKPPKETQFFGTNKKKLDALIETSKKDFDNANHAVYRKMDDVYRQTIFKTEFQLSSGALSLGKAIDNTVEKFLEQGINCIGYKDKTGHIIRYVNIADYAEMALRTASHRATLLGEGSKRDELGVHLVFVSAHANSCRLCLPWQGQVLIDDVFSHPSDKYIAKYKNKYKLLSDAIKAGLLHPNCRHTLATYFEGITPLPQPQDDKKALENYNNEQHQRQLEREIRKRKRILEGTVDESNRKKARARLRLAQKEMRDFLNKHPEFKRQSRREKIYGTDSKISSKLQNFDESSLKGADERTILEVDKVLSKIYEDYPHMKGVVSEVRLVEKGTAVAELDINSQGIKITLGINKNLTPENASTLTKKMYSQYKWTKKPGIEGIVRHEMGHVLNYDYYVQKNHLEYGKPYGDMPLQKLIDDLEKNELATELRKETLKRLGVADTDENVARYFSSYAKNKSMTNNGEFFAEAFSDYSDTQAKFIFMELLKERLK</sequence>
<protein>
    <submittedName>
        <fullName evidence="2">Minor capsid protein 2</fullName>
    </submittedName>
</protein>
<accession>A0A4R3TEM7</accession>
<evidence type="ECO:0000313" key="3">
    <source>
        <dbReference type="Proteomes" id="UP000295773"/>
    </source>
</evidence>
<keyword evidence="3" id="KW-1185">Reference proteome</keyword>
<dbReference type="AlphaFoldDB" id="A0A4R3TEM7"/>
<dbReference type="InterPro" id="IPR009319">
    <property type="entry name" value="Phage_A118_VSP1"/>
</dbReference>